<evidence type="ECO:0000256" key="1">
    <source>
        <dbReference type="SAM" id="MobiDB-lite"/>
    </source>
</evidence>
<protein>
    <submittedName>
        <fullName evidence="2 3">Putative reductase</fullName>
    </submittedName>
</protein>
<dbReference type="EnsemblMetazoa" id="ASIC005840-RA">
    <property type="protein sequence ID" value="ASIC005840-PA"/>
    <property type="gene ID" value="ASIC005840"/>
</dbReference>
<dbReference type="VEuPathDB" id="VectorBase:ASIC005840"/>
<name>A0A084VKR7_ANOSI</name>
<evidence type="ECO:0000313" key="2">
    <source>
        <dbReference type="EMBL" id="KFB38561.1"/>
    </source>
</evidence>
<dbReference type="Proteomes" id="UP000030765">
    <property type="component" value="Unassembled WGS sequence"/>
</dbReference>
<keyword evidence="4" id="KW-1185">Reference proteome</keyword>
<reference evidence="3" key="2">
    <citation type="submission" date="2020-05" db="UniProtKB">
        <authorList>
            <consortium name="EnsemblMetazoa"/>
        </authorList>
    </citation>
    <scope>IDENTIFICATION</scope>
</reference>
<reference evidence="2 4" key="1">
    <citation type="journal article" date="2014" name="BMC Genomics">
        <title>Genome sequence of Anopheles sinensis provides insight into genetics basis of mosquito competence for malaria parasites.</title>
        <authorList>
            <person name="Zhou D."/>
            <person name="Zhang D."/>
            <person name="Ding G."/>
            <person name="Shi L."/>
            <person name="Hou Q."/>
            <person name="Ye Y."/>
            <person name="Xu Y."/>
            <person name="Zhou H."/>
            <person name="Xiong C."/>
            <person name="Li S."/>
            <person name="Yu J."/>
            <person name="Hong S."/>
            <person name="Yu X."/>
            <person name="Zou P."/>
            <person name="Chen C."/>
            <person name="Chang X."/>
            <person name="Wang W."/>
            <person name="Lv Y."/>
            <person name="Sun Y."/>
            <person name="Ma L."/>
            <person name="Shen B."/>
            <person name="Zhu C."/>
        </authorList>
    </citation>
    <scope>NUCLEOTIDE SEQUENCE [LARGE SCALE GENOMIC DNA]</scope>
</reference>
<sequence length="105" mass="11755">MAFTVKSTERIPTSIRHKRVTVSAGTDAFFDVPQGFRTTLLTRSPGRPHEDGTHRQSPHVRPTTTVIVPVRSGKTSIHRRTRTRAIRDTLTLMYSSTVRFAAPGQ</sequence>
<organism evidence="2">
    <name type="scientific">Anopheles sinensis</name>
    <name type="common">Mosquito</name>
    <dbReference type="NCBI Taxonomy" id="74873"/>
    <lineage>
        <taxon>Eukaryota</taxon>
        <taxon>Metazoa</taxon>
        <taxon>Ecdysozoa</taxon>
        <taxon>Arthropoda</taxon>
        <taxon>Hexapoda</taxon>
        <taxon>Insecta</taxon>
        <taxon>Pterygota</taxon>
        <taxon>Neoptera</taxon>
        <taxon>Endopterygota</taxon>
        <taxon>Diptera</taxon>
        <taxon>Nematocera</taxon>
        <taxon>Culicoidea</taxon>
        <taxon>Culicidae</taxon>
        <taxon>Anophelinae</taxon>
        <taxon>Anopheles</taxon>
    </lineage>
</organism>
<accession>A0A084VKR7</accession>
<dbReference type="EMBL" id="KE524948">
    <property type="protein sequence ID" value="KFB38561.1"/>
    <property type="molecule type" value="Genomic_DNA"/>
</dbReference>
<dbReference type="AlphaFoldDB" id="A0A084VKR7"/>
<evidence type="ECO:0000313" key="3">
    <source>
        <dbReference type="EnsemblMetazoa" id="ASIC005840-PA"/>
    </source>
</evidence>
<proteinExistence type="predicted"/>
<dbReference type="EMBL" id="ATLV01014239">
    <property type="status" value="NOT_ANNOTATED_CDS"/>
    <property type="molecule type" value="Genomic_DNA"/>
</dbReference>
<evidence type="ECO:0000313" key="4">
    <source>
        <dbReference type="Proteomes" id="UP000030765"/>
    </source>
</evidence>
<gene>
    <name evidence="2" type="ORF">ZHAS_00005840</name>
</gene>
<feature type="region of interest" description="Disordered" evidence="1">
    <location>
        <begin position="41"/>
        <end position="61"/>
    </location>
</feature>